<evidence type="ECO:0000313" key="1">
    <source>
        <dbReference type="EMBL" id="MFF4215602.1"/>
    </source>
</evidence>
<dbReference type="Pfam" id="PF19979">
    <property type="entry name" value="DUF6415"/>
    <property type="match status" value="1"/>
</dbReference>
<comment type="caution">
    <text evidence="1">The sequence shown here is derived from an EMBL/GenBank/DDBJ whole genome shotgun (WGS) entry which is preliminary data.</text>
</comment>
<proteinExistence type="predicted"/>
<protein>
    <submittedName>
        <fullName evidence="1">DUF6415 family natural product biosynthesis protein</fullName>
    </submittedName>
</protein>
<dbReference type="Proteomes" id="UP001602123">
    <property type="component" value="Unassembled WGS sequence"/>
</dbReference>
<dbReference type="RefSeq" id="WP_388624529.1">
    <property type="nucleotide sequence ID" value="NZ_JBIAUT010000001.1"/>
</dbReference>
<accession>A0ABW6TUV5</accession>
<dbReference type="InterPro" id="IPR046300">
    <property type="entry name" value="DUF6415"/>
</dbReference>
<reference evidence="1 2" key="1">
    <citation type="submission" date="2024-10" db="EMBL/GenBank/DDBJ databases">
        <title>The Natural Products Discovery Center: Release of the First 8490 Sequenced Strains for Exploring Actinobacteria Biosynthetic Diversity.</title>
        <authorList>
            <person name="Kalkreuter E."/>
            <person name="Kautsar S.A."/>
            <person name="Yang D."/>
            <person name="Bader C.D."/>
            <person name="Teijaro C.N."/>
            <person name="Fluegel L."/>
            <person name="Davis C.M."/>
            <person name="Simpson J.R."/>
            <person name="Lauterbach L."/>
            <person name="Steele A.D."/>
            <person name="Gui C."/>
            <person name="Meng S."/>
            <person name="Li G."/>
            <person name="Viehrig K."/>
            <person name="Ye F."/>
            <person name="Su P."/>
            <person name="Kiefer A.F."/>
            <person name="Nichols A."/>
            <person name="Cepeda A.J."/>
            <person name="Yan W."/>
            <person name="Fan B."/>
            <person name="Jiang Y."/>
            <person name="Adhikari A."/>
            <person name="Zheng C.-J."/>
            <person name="Schuster L."/>
            <person name="Cowan T.M."/>
            <person name="Smanski M.J."/>
            <person name="Chevrette M.G."/>
            <person name="De Carvalho L.P.S."/>
            <person name="Shen B."/>
        </authorList>
    </citation>
    <scope>NUCLEOTIDE SEQUENCE [LARGE SCALE GENOMIC DNA]</scope>
    <source>
        <strain evidence="1 2">NPDC001650</strain>
    </source>
</reference>
<dbReference type="EMBL" id="JBIAUT010000001">
    <property type="protein sequence ID" value="MFF4215602.1"/>
    <property type="molecule type" value="Genomic_DNA"/>
</dbReference>
<name>A0ABW6TUV5_9ACTN</name>
<gene>
    <name evidence="1" type="ORF">ACFYZM_04905</name>
</gene>
<evidence type="ECO:0000313" key="2">
    <source>
        <dbReference type="Proteomes" id="UP001602123"/>
    </source>
</evidence>
<keyword evidence="2" id="KW-1185">Reference proteome</keyword>
<organism evidence="1 2">
    <name type="scientific">Streptomyces nondiastaticus</name>
    <dbReference type="NCBI Taxonomy" id="3154512"/>
    <lineage>
        <taxon>Bacteria</taxon>
        <taxon>Bacillati</taxon>
        <taxon>Actinomycetota</taxon>
        <taxon>Actinomycetes</taxon>
        <taxon>Kitasatosporales</taxon>
        <taxon>Streptomycetaceae</taxon>
        <taxon>Streptomyces</taxon>
    </lineage>
</organism>
<sequence>MTALEQGRAIVQGAEAGLADAREATERAFACYAVLPAHQELAALERRLREHIRRLTPVVEAQAAAMDPEWAGHALRRSLLTRAEQTLAQGPGDGLVSAAEHVCALARVCRALLGHCSGSP</sequence>